<dbReference type="RefSeq" id="WP_164255970.1">
    <property type="nucleotide sequence ID" value="NZ_JAAGMK010000001.1"/>
</dbReference>
<name>A0A6G3SI12_STRAQ</name>
<organism evidence="1">
    <name type="scientific">Streptomyces anulatus</name>
    <name type="common">Streptomyces chrysomallus</name>
    <dbReference type="NCBI Taxonomy" id="1892"/>
    <lineage>
        <taxon>Bacteria</taxon>
        <taxon>Bacillati</taxon>
        <taxon>Actinomycetota</taxon>
        <taxon>Actinomycetes</taxon>
        <taxon>Kitasatosporales</taxon>
        <taxon>Streptomycetaceae</taxon>
        <taxon>Streptomyces</taxon>
    </lineage>
</organism>
<evidence type="ECO:0008006" key="2">
    <source>
        <dbReference type="Google" id="ProtNLM"/>
    </source>
</evidence>
<evidence type="ECO:0000313" key="1">
    <source>
        <dbReference type="EMBL" id="NEB82604.1"/>
    </source>
</evidence>
<dbReference type="AlphaFoldDB" id="A0A6G3SI12"/>
<comment type="caution">
    <text evidence="1">The sequence shown here is derived from an EMBL/GenBank/DDBJ whole genome shotgun (WGS) entry which is preliminary data.</text>
</comment>
<dbReference type="EMBL" id="JAAGMK010000001">
    <property type="protein sequence ID" value="NEB82604.1"/>
    <property type="molecule type" value="Genomic_DNA"/>
</dbReference>
<reference evidence="1" key="1">
    <citation type="submission" date="2020-01" db="EMBL/GenBank/DDBJ databases">
        <title>Insect and environment-associated Actinomycetes.</title>
        <authorList>
            <person name="Currrie C."/>
            <person name="Chevrette M."/>
            <person name="Carlson C."/>
            <person name="Stubbendieck R."/>
            <person name="Wendt-Pienkowski E."/>
        </authorList>
    </citation>
    <scope>NUCLEOTIDE SEQUENCE</scope>
    <source>
        <strain evidence="1">SID505</strain>
    </source>
</reference>
<accession>A0A6G3SI12</accession>
<proteinExistence type="predicted"/>
<sequence length="445" mass="49728">MLIAFTDGRRRVCGPCTGHGDPYACPRCASPRSYTVRGLCDRCTLQDELDAVLGPAAEAPDGQYARMRTALAECDHPRTALNWIRNSYSGRLLASLAFTGRPLTHDDLETLARSGTRGDAQTIDYLREVLVAYQALPERDELPARIERHLARVGERRPEHALLLRPYVRWSLLPRARRAAHRRAGLKHRIRWAYTRINLAAAFLTAMRERGLALADVTQHEVDAWLASGPGTHYEVRDFVVWAARRGHSRDLLVPHRPKADPEGLDEDSHWEFLQQCLTDTALPLEVRTAGAVLLLFGQHVTRIAALPADALATVDGHTVLILDRTPIRLPEPLALLLTKLTRQEPPGGWAANSPRRWLFPGTRPGRHLSSTVLARRLTAHCIPVRPARTTALVQLAQDLPPAILAPMLGLHVITAQQWRRRAATDWTAYLEARRGEPVGRQATR</sequence>
<protein>
    <recommendedName>
        <fullName evidence="2">Site-specific integrase</fullName>
    </recommendedName>
</protein>
<gene>
    <name evidence="1" type="ORF">G3I43_00150</name>
</gene>